<dbReference type="EMBL" id="BMJC01000005">
    <property type="protein sequence ID" value="GGB18113.1"/>
    <property type="molecule type" value="Genomic_DNA"/>
</dbReference>
<organism evidence="1 2">
    <name type="scientific">Puia dinghuensis</name>
    <dbReference type="NCBI Taxonomy" id="1792502"/>
    <lineage>
        <taxon>Bacteria</taxon>
        <taxon>Pseudomonadati</taxon>
        <taxon>Bacteroidota</taxon>
        <taxon>Chitinophagia</taxon>
        <taxon>Chitinophagales</taxon>
        <taxon>Chitinophagaceae</taxon>
        <taxon>Puia</taxon>
    </lineage>
</organism>
<protein>
    <submittedName>
        <fullName evidence="1">Uncharacterized protein</fullName>
    </submittedName>
</protein>
<sequence length="63" mass="6812">MGEEEMEDVGDVFLRHGCMMHGQGVFFCRVFFADGARDARGILRAGGGACDEQEDKQPEGACA</sequence>
<dbReference type="AlphaFoldDB" id="A0A8J2UHM2"/>
<reference evidence="1" key="1">
    <citation type="journal article" date="2014" name="Int. J. Syst. Evol. Microbiol.">
        <title>Complete genome sequence of Corynebacterium casei LMG S-19264T (=DSM 44701T), isolated from a smear-ripened cheese.</title>
        <authorList>
            <consortium name="US DOE Joint Genome Institute (JGI-PGF)"/>
            <person name="Walter F."/>
            <person name="Albersmeier A."/>
            <person name="Kalinowski J."/>
            <person name="Ruckert C."/>
        </authorList>
    </citation>
    <scope>NUCLEOTIDE SEQUENCE</scope>
    <source>
        <strain evidence="1">CGMCC 1.15448</strain>
    </source>
</reference>
<name>A0A8J2UHM2_9BACT</name>
<proteinExistence type="predicted"/>
<comment type="caution">
    <text evidence="1">The sequence shown here is derived from an EMBL/GenBank/DDBJ whole genome shotgun (WGS) entry which is preliminary data.</text>
</comment>
<evidence type="ECO:0000313" key="1">
    <source>
        <dbReference type="EMBL" id="GGB18113.1"/>
    </source>
</evidence>
<accession>A0A8J2UHM2</accession>
<gene>
    <name evidence="1" type="ORF">GCM10011511_47400</name>
</gene>
<evidence type="ECO:0000313" key="2">
    <source>
        <dbReference type="Proteomes" id="UP000607559"/>
    </source>
</evidence>
<keyword evidence="2" id="KW-1185">Reference proteome</keyword>
<dbReference type="Proteomes" id="UP000607559">
    <property type="component" value="Unassembled WGS sequence"/>
</dbReference>
<reference evidence="1" key="2">
    <citation type="submission" date="2020-09" db="EMBL/GenBank/DDBJ databases">
        <authorList>
            <person name="Sun Q."/>
            <person name="Zhou Y."/>
        </authorList>
    </citation>
    <scope>NUCLEOTIDE SEQUENCE</scope>
    <source>
        <strain evidence="1">CGMCC 1.15448</strain>
    </source>
</reference>